<accession>W8CZQ7</accession>
<proteinExistence type="predicted"/>
<dbReference type="Proteomes" id="UP000204235">
    <property type="component" value="Segment"/>
</dbReference>
<organism evidence="1 2">
    <name type="scientific">Erwinia phage PhiEaH1</name>
    <dbReference type="NCBI Taxonomy" id="1401669"/>
    <lineage>
        <taxon>Viruses</taxon>
        <taxon>Duplodnaviria</taxon>
        <taxon>Heunggongvirae</taxon>
        <taxon>Uroviricota</taxon>
        <taxon>Caudoviricetes</taxon>
        <taxon>Chimalliviridae</taxon>
        <taxon>Iapetusvirus</taxon>
        <taxon>Iapetusvirus EaH1</taxon>
    </lineage>
</organism>
<dbReference type="RefSeq" id="YP_009010282.1">
    <property type="nucleotide sequence ID" value="NC_023610.1"/>
</dbReference>
<evidence type="ECO:0000313" key="2">
    <source>
        <dbReference type="Proteomes" id="UP000204235"/>
    </source>
</evidence>
<reference evidence="1 2" key="1">
    <citation type="journal article" date="2014" name="FEMS Microbiol. Lett.">
        <title>The genome of the Erwinia amylovora phage PhiEaH1 reveals greater diversity and broadens the applicability of phages for the treatment of fire blight.</title>
        <authorList>
            <person name="Meczker K."/>
            <person name="Domotor D."/>
            <person name="Vass J."/>
            <person name="Rakhely G."/>
            <person name="Schneider G."/>
            <person name="Kovacs T."/>
        </authorList>
    </citation>
    <scope>NUCLEOTIDE SEQUENCE [LARGE SCALE GENOMIC DNA]</scope>
</reference>
<dbReference type="EMBL" id="KF623294">
    <property type="protein sequence ID" value="AGX01951.1"/>
    <property type="molecule type" value="Genomic_DNA"/>
</dbReference>
<dbReference type="KEGG" id="vg:18501118"/>
<name>W8CZQ7_9CAUD</name>
<dbReference type="GeneID" id="18501118"/>
<sequence length="368" mass="40699">MSLTFNPLTLLELANGLPNFVRAAKTDNLIGYTATTRVEPITLVETALWNQPYTPDIMQSALSMFASLYLSAVGLSATLNNVTVGSRLEQFNPKRDPVNGLADTVARMVSNEQMKFGLPTVRQVAVEGYRRKGNDAPETNTVGAKFSRENLAQLRENTNLAVGKILDVELTANGESVSTQVSVRLNTIPAVGSSIADILTAGAQNRDLKDRYYAVKADKLRFFQDLLGCADLLDQHRKAQLNDPTGLYMKAIRDQRRNALTGWLTGKPSVASASNIVIISDETQLEIERSLTIKLSKFKDRQRIFDNSGMLVLYVVDQAYEQVEIFYRGIEHSTKLSVSQMKNANKGGNGQELLKFAEMLQQRSAPTF</sequence>
<protein>
    <submittedName>
        <fullName evidence="1">Virion structural protein</fullName>
    </submittedName>
</protein>
<evidence type="ECO:0000313" key="1">
    <source>
        <dbReference type="EMBL" id="AGX01951.1"/>
    </source>
</evidence>
<keyword evidence="2" id="KW-1185">Reference proteome</keyword>